<dbReference type="HOGENOM" id="CLU_050119_0_0_1"/>
<keyword evidence="2" id="KW-0812">Transmembrane</keyword>
<feature type="region of interest" description="Disordered" evidence="1">
    <location>
        <begin position="75"/>
        <end position="112"/>
    </location>
</feature>
<feature type="compositionally biased region" description="Basic and acidic residues" evidence="1">
    <location>
        <begin position="1"/>
        <end position="15"/>
    </location>
</feature>
<dbReference type="EMBL" id="AY089338">
    <property type="protein sequence ID" value="AAL90076.1"/>
    <property type="molecule type" value="mRNA"/>
</dbReference>
<feature type="transmembrane region" description="Helical" evidence="2">
    <location>
        <begin position="237"/>
        <end position="255"/>
    </location>
</feature>
<name>Q8T459_DROME</name>
<evidence type="ECO:0000313" key="3">
    <source>
        <dbReference type="EMBL" id="AAL90076.1"/>
    </source>
</evidence>
<dbReference type="AGR" id="FB:FBgn0028941"/>
<dbReference type="VEuPathDB" id="VectorBase:FBgn0028941"/>
<reference evidence="3" key="1">
    <citation type="submission" date="2002-03" db="EMBL/GenBank/DDBJ databases">
        <authorList>
            <person name="Stapleton M."/>
            <person name="Brokstein P."/>
            <person name="Hong L."/>
            <person name="Agbayani A."/>
            <person name="Carlson J."/>
            <person name="Champe M."/>
            <person name="Chavez C."/>
            <person name="Dorsett V."/>
            <person name="Dresnek D."/>
            <person name="Farfan D."/>
            <person name="Frise E."/>
            <person name="George R."/>
            <person name="Gonzalez M."/>
            <person name="Guarin H."/>
            <person name="Kronmiller B."/>
            <person name="Li P."/>
            <person name="Liao G."/>
            <person name="Miranda A."/>
            <person name="Mungall C.J."/>
            <person name="Nunoo J."/>
            <person name="Pacleb J."/>
            <person name="Paragas V."/>
            <person name="Park S."/>
            <person name="Patel S."/>
            <person name="Phouanenavong S."/>
            <person name="Wan K."/>
            <person name="Yu C."/>
            <person name="Lewis S.E."/>
            <person name="Rubin G.M."/>
            <person name="Celniker S."/>
        </authorList>
    </citation>
    <scope>NUCLEOTIDE SEQUENCE</scope>
</reference>
<proteinExistence type="evidence at transcript level"/>
<sequence length="301" mass="33687">MDNHMDKNDEDKRSSSPDSQRQVIIYMPPAVEHGHVVYLKDANLGATETEASAQLDPQEHLSNADRLENNRVISELDDEPSTSAQSAVKGQKSEDDQGHQTKTGISKMPGSPKQLHNVLEVICRFSREIPDAMEGREQLQPAVIVQIPKYRELGTQTAELPSQSQRLRLDLTDLRPDPNPPPCERTLHTFTISGNNLPGNPRQLRQTICARIGRSICDFVAAFCLCLQVNKDCVFCLGFFVAFVISASFLTAFFYRTLSFSSSPVRVVANPVSGTMRYELATLRFNGGYYYIYNSSQQKLL</sequence>
<dbReference type="OrthoDB" id="7870512at2759"/>
<dbReference type="ExpressionAtlas" id="Q8T459">
    <property type="expression patterns" value="baseline and differential"/>
</dbReference>
<gene>
    <name evidence="3" type="primary">BG:BACR48E02.3</name>
    <name evidence="4" type="ORF">CG16853</name>
</gene>
<organism evidence="3">
    <name type="scientific">Drosophila melanogaster</name>
    <name type="common">Fruit fly</name>
    <dbReference type="NCBI Taxonomy" id="7227"/>
    <lineage>
        <taxon>Eukaryota</taxon>
        <taxon>Metazoa</taxon>
        <taxon>Ecdysozoa</taxon>
        <taxon>Arthropoda</taxon>
        <taxon>Hexapoda</taxon>
        <taxon>Insecta</taxon>
        <taxon>Pterygota</taxon>
        <taxon>Neoptera</taxon>
        <taxon>Endopterygota</taxon>
        <taxon>Diptera</taxon>
        <taxon>Brachycera</taxon>
        <taxon>Muscomorpha</taxon>
        <taxon>Ephydroidea</taxon>
        <taxon>Drosophilidae</taxon>
        <taxon>Drosophila</taxon>
        <taxon>Sophophora</taxon>
    </lineage>
</organism>
<keyword evidence="2" id="KW-0472">Membrane</keyword>
<feature type="region of interest" description="Disordered" evidence="1">
    <location>
        <begin position="1"/>
        <end position="27"/>
    </location>
</feature>
<dbReference type="AlphaFoldDB" id="Q8T459"/>
<evidence type="ECO:0000256" key="1">
    <source>
        <dbReference type="SAM" id="MobiDB-lite"/>
    </source>
</evidence>
<protein>
    <submittedName>
        <fullName evidence="3">AT15148p</fullName>
    </submittedName>
</protein>
<evidence type="ECO:0000256" key="2">
    <source>
        <dbReference type="SAM" id="Phobius"/>
    </source>
</evidence>
<keyword evidence="2" id="KW-1133">Transmembrane helix</keyword>
<accession>Q8T459</accession>
<dbReference type="FlyBase" id="FBgn0028941">
    <property type="gene designation" value="CG16853"/>
</dbReference>
<evidence type="ECO:0000313" key="4">
    <source>
        <dbReference type="FlyBase" id="FBgn0028941"/>
    </source>
</evidence>